<dbReference type="EMBL" id="GGEC01087743">
    <property type="protein sequence ID" value="MBX68227.1"/>
    <property type="molecule type" value="Transcribed_RNA"/>
</dbReference>
<reference evidence="1" key="1">
    <citation type="submission" date="2018-02" db="EMBL/GenBank/DDBJ databases">
        <title>Rhizophora mucronata_Transcriptome.</title>
        <authorList>
            <person name="Meera S.P."/>
            <person name="Sreeshan A."/>
            <person name="Augustine A."/>
        </authorList>
    </citation>
    <scope>NUCLEOTIDE SEQUENCE</scope>
    <source>
        <tissue evidence="1">Leaf</tissue>
    </source>
</reference>
<protein>
    <submittedName>
        <fullName evidence="1">Uncharacterized protein</fullName>
    </submittedName>
</protein>
<name>A0A2P2QMU4_RHIMU</name>
<proteinExistence type="predicted"/>
<evidence type="ECO:0000313" key="1">
    <source>
        <dbReference type="EMBL" id="MBX68227.1"/>
    </source>
</evidence>
<dbReference type="AlphaFoldDB" id="A0A2P2QMU4"/>
<organism evidence="1">
    <name type="scientific">Rhizophora mucronata</name>
    <name type="common">Asiatic mangrove</name>
    <dbReference type="NCBI Taxonomy" id="61149"/>
    <lineage>
        <taxon>Eukaryota</taxon>
        <taxon>Viridiplantae</taxon>
        <taxon>Streptophyta</taxon>
        <taxon>Embryophyta</taxon>
        <taxon>Tracheophyta</taxon>
        <taxon>Spermatophyta</taxon>
        <taxon>Magnoliopsida</taxon>
        <taxon>eudicotyledons</taxon>
        <taxon>Gunneridae</taxon>
        <taxon>Pentapetalae</taxon>
        <taxon>rosids</taxon>
        <taxon>fabids</taxon>
        <taxon>Malpighiales</taxon>
        <taxon>Rhizophoraceae</taxon>
        <taxon>Rhizophora</taxon>
    </lineage>
</organism>
<sequence>MFDWCLVFVYSFTSFLRRGEFCLCKIICLNL</sequence>
<accession>A0A2P2QMU4</accession>